<keyword evidence="5" id="KW-1003">Cell membrane</keyword>
<evidence type="ECO:0000313" key="8">
    <source>
        <dbReference type="EMBL" id="CEP26222.1"/>
    </source>
</evidence>
<keyword evidence="5" id="KW-1278">Translocase</keyword>
<dbReference type="PROSITE" id="PS00668">
    <property type="entry name" value="COMPLEX1_ND1_2"/>
    <property type="match status" value="1"/>
</dbReference>
<keyword evidence="5 6" id="KW-0520">NAD</keyword>
<keyword evidence="3 5" id="KW-1133">Transmembrane helix</keyword>
<dbReference type="NCBIfam" id="NF004741">
    <property type="entry name" value="PRK06076.1-2"/>
    <property type="match status" value="1"/>
</dbReference>
<dbReference type="PANTHER" id="PTHR11432:SF3">
    <property type="entry name" value="NADH-UBIQUINONE OXIDOREDUCTASE CHAIN 1"/>
    <property type="match status" value="1"/>
</dbReference>
<feature type="transmembrane region" description="Helical" evidence="5">
    <location>
        <begin position="14"/>
        <end position="38"/>
    </location>
</feature>
<comment type="subcellular location">
    <subcellularLocation>
        <location evidence="5 6">Cell membrane</location>
        <topology evidence="5 6">Multi-pass membrane protein</topology>
    </subcellularLocation>
    <subcellularLocation>
        <location evidence="1">Membrane</location>
        <topology evidence="1">Multi-pass membrane protein</topology>
    </subcellularLocation>
</comment>
<dbReference type="InterPro" id="IPR001694">
    <property type="entry name" value="NADH_UbQ_OxRdtase_su1/FPO"/>
</dbReference>
<feature type="transmembrane region" description="Helical" evidence="5">
    <location>
        <begin position="305"/>
        <end position="325"/>
    </location>
</feature>
<comment type="subunit">
    <text evidence="5">NDH-1 is composed of 14 different subunits. Subunits NuoA, H, J, K, L, M, N constitute the membrane sector of the complex.</text>
</comment>
<feature type="transmembrane region" description="Helical" evidence="5">
    <location>
        <begin position="266"/>
        <end position="285"/>
    </location>
</feature>
<dbReference type="EMBL" id="LM676397">
    <property type="protein sequence ID" value="CEP26222.1"/>
    <property type="molecule type" value="Genomic_DNA"/>
</dbReference>
<dbReference type="RefSeq" id="WP_044635999.1">
    <property type="nucleotide sequence ID" value="NZ_CP010341.1"/>
</dbReference>
<evidence type="ECO:0000256" key="4">
    <source>
        <dbReference type="ARBA" id="ARBA00023136"/>
    </source>
</evidence>
<feature type="transmembrane region" description="Helical" evidence="5">
    <location>
        <begin position="84"/>
        <end position="104"/>
    </location>
</feature>
<dbReference type="PATRIC" id="fig|66712.6.peg.510"/>
<protein>
    <recommendedName>
        <fullName evidence="5">NADH-quinone oxidoreductase subunit H</fullName>
        <ecNumber evidence="5">7.1.1.-</ecNumber>
    </recommendedName>
    <alternativeName>
        <fullName evidence="5">NADH dehydrogenase I subunit H</fullName>
    </alternativeName>
    <alternativeName>
        <fullName evidence="5">NDH-1 subunit H</fullName>
    </alternativeName>
</protein>
<dbReference type="GO" id="GO:0048038">
    <property type="term" value="F:quinone binding"/>
    <property type="evidence" value="ECO:0007669"/>
    <property type="project" value="UniProtKB-KW"/>
</dbReference>
<reference evidence="8" key="1">
    <citation type="submission" date="2014-08" db="EMBL/GenBank/DDBJ databases">
        <authorList>
            <person name="Falentin Helene"/>
        </authorList>
    </citation>
    <scope>NUCLEOTIDE SEQUENCE</scope>
</reference>
<dbReference type="NCBIfam" id="NF004743">
    <property type="entry name" value="PRK06076.1-4"/>
    <property type="match status" value="1"/>
</dbReference>
<comment type="similarity">
    <text evidence="5 6">Belongs to the complex I subunit 1 family.</text>
</comment>
<dbReference type="AlphaFoldDB" id="A0A0B7NZ63"/>
<feature type="transmembrane region" description="Helical" evidence="5">
    <location>
        <begin position="124"/>
        <end position="149"/>
    </location>
</feature>
<evidence type="ECO:0000256" key="2">
    <source>
        <dbReference type="ARBA" id="ARBA00022692"/>
    </source>
</evidence>
<evidence type="ECO:0000256" key="7">
    <source>
        <dbReference type="SAM" id="MobiDB-lite"/>
    </source>
</evidence>
<evidence type="ECO:0000256" key="6">
    <source>
        <dbReference type="RuleBase" id="RU000471"/>
    </source>
</evidence>
<evidence type="ECO:0000256" key="3">
    <source>
        <dbReference type="ARBA" id="ARBA00022989"/>
    </source>
</evidence>
<name>A0A0B7NZ63_PROFF</name>
<dbReference type="PANTHER" id="PTHR11432">
    <property type="entry name" value="NADH DEHYDROGENASE SUBUNIT 1"/>
    <property type="match status" value="1"/>
</dbReference>
<feature type="transmembrane region" description="Helical" evidence="5">
    <location>
        <begin position="337"/>
        <end position="356"/>
    </location>
</feature>
<keyword evidence="5" id="KW-0874">Quinone</keyword>
<dbReference type="GO" id="GO:0003954">
    <property type="term" value="F:NADH dehydrogenase activity"/>
    <property type="evidence" value="ECO:0007669"/>
    <property type="project" value="TreeGrafter"/>
</dbReference>
<dbReference type="GO" id="GO:0016655">
    <property type="term" value="F:oxidoreductase activity, acting on NAD(P)H, quinone or similar compound as acceptor"/>
    <property type="evidence" value="ECO:0007669"/>
    <property type="project" value="UniProtKB-UniRule"/>
</dbReference>
<feature type="transmembrane region" description="Helical" evidence="5">
    <location>
        <begin position="368"/>
        <end position="387"/>
    </location>
</feature>
<feature type="compositionally biased region" description="Low complexity" evidence="7">
    <location>
        <begin position="437"/>
        <end position="456"/>
    </location>
</feature>
<comment type="catalytic activity">
    <reaction evidence="5">
        <text>a quinone + NADH + 5 H(+)(in) = a quinol + NAD(+) + 4 H(+)(out)</text>
        <dbReference type="Rhea" id="RHEA:57888"/>
        <dbReference type="ChEBI" id="CHEBI:15378"/>
        <dbReference type="ChEBI" id="CHEBI:24646"/>
        <dbReference type="ChEBI" id="CHEBI:57540"/>
        <dbReference type="ChEBI" id="CHEBI:57945"/>
        <dbReference type="ChEBI" id="CHEBI:132124"/>
    </reaction>
</comment>
<accession>A0A0B7NZ63</accession>
<evidence type="ECO:0000256" key="5">
    <source>
        <dbReference type="HAMAP-Rule" id="MF_01350"/>
    </source>
</evidence>
<comment type="function">
    <text evidence="5">NDH-1 shuttles electrons from NADH, via FMN and iron-sulfur (Fe-S) centers, to quinones in the respiratory chain. The immediate electron acceptor for the enzyme in this species is believed to be ubiquinone. Couples the redox reaction to proton translocation (for every two electrons transferred, four hydrogen ions are translocated across the cytoplasmic membrane), and thus conserves the redox energy in a proton gradient. This subunit may bind ubiquinone.</text>
</comment>
<dbReference type="Pfam" id="PF00146">
    <property type="entry name" value="NADHdh"/>
    <property type="match status" value="1"/>
</dbReference>
<dbReference type="HAMAP" id="MF_01350">
    <property type="entry name" value="NDH1_NuoH"/>
    <property type="match status" value="1"/>
</dbReference>
<feature type="transmembrane region" description="Helical" evidence="5">
    <location>
        <begin position="170"/>
        <end position="192"/>
    </location>
</feature>
<gene>
    <name evidence="5 8" type="primary">nuoH</name>
    <name evidence="8" type="ORF">PFCIRM138_05470</name>
</gene>
<dbReference type="KEGG" id="pfre:RM25_0483"/>
<feature type="region of interest" description="Disordered" evidence="7">
    <location>
        <begin position="431"/>
        <end position="456"/>
    </location>
</feature>
<keyword evidence="4 5" id="KW-0472">Membrane</keyword>
<keyword evidence="5" id="KW-0830">Ubiquinone</keyword>
<proteinExistence type="inferred from homology"/>
<keyword evidence="8" id="KW-0560">Oxidoreductase</keyword>
<keyword evidence="2 5" id="KW-0812">Transmembrane</keyword>
<dbReference type="GO" id="GO:0009060">
    <property type="term" value="P:aerobic respiration"/>
    <property type="evidence" value="ECO:0007669"/>
    <property type="project" value="TreeGrafter"/>
</dbReference>
<evidence type="ECO:0000256" key="1">
    <source>
        <dbReference type="ARBA" id="ARBA00004141"/>
    </source>
</evidence>
<dbReference type="GO" id="GO:0005886">
    <property type="term" value="C:plasma membrane"/>
    <property type="evidence" value="ECO:0007669"/>
    <property type="project" value="UniProtKB-SubCell"/>
</dbReference>
<dbReference type="InterPro" id="IPR018086">
    <property type="entry name" value="NADH_UbQ_OxRdtase_su1_CS"/>
</dbReference>
<organism evidence="8">
    <name type="scientific">Propionibacterium freudenreichii subsp. freudenreichii</name>
    <dbReference type="NCBI Taxonomy" id="66712"/>
    <lineage>
        <taxon>Bacteria</taxon>
        <taxon>Bacillati</taxon>
        <taxon>Actinomycetota</taxon>
        <taxon>Actinomycetes</taxon>
        <taxon>Propionibacteriales</taxon>
        <taxon>Propionibacteriaceae</taxon>
        <taxon>Propionibacterium</taxon>
    </lineage>
</organism>
<sequence length="456" mass="50144">MIPQENMIFGADPWWVVLIKVVVVFVAVLLWIIFNVWFERRIIAKMQNRIGPIMNGPLGLPQTIAEGVKLLFKEDFRPARTDKLVFNLAPMLIAIAAFSSWAVIPFGGEVTIFGHTTRLQITDLPVSVLLVLAIASIGVYGVVLAGWASNGTYSLLGSMRATAQLISYEVAMGLSLVAVFMYAGSMSTSQIVAAQMQNLDFFGFETFFPSHYWLLLLPSFVTYFISMFGETNRLPFDMAECESELVSGHITDYSGFRYAMFYLAEYINLLTVSAVCTTLFLGGYSAPWPFNMIAGGALSNGWWGLLWFVLKAQFLVFSFTWVRGAVPRVRYDQLMDLGWKVLIPINLVWILFLAVMRGGIANGWFANPAMRVIVGVIVVALLAYALWPRKKEAEPDDADDEVFDAFADGYPVPPMPGQKLAAYAGIVASEPAPPSRAPSGGDSSGPDSGKSIKGVL</sequence>
<feature type="transmembrane region" description="Helical" evidence="5">
    <location>
        <begin position="212"/>
        <end position="229"/>
    </location>
</feature>
<dbReference type="EC" id="7.1.1.-" evidence="5"/>